<name>A0A0A8Z5K9_ARUDO</name>
<dbReference type="EMBL" id="GBRH01263809">
    <property type="protein sequence ID" value="JAD34086.1"/>
    <property type="molecule type" value="Transcribed_RNA"/>
</dbReference>
<sequence length="34" mass="3973">MIVHHNFCPLSLTNLNQVQASKHEYKQARSRFSS</sequence>
<accession>A0A0A8Z5K9</accession>
<dbReference type="AlphaFoldDB" id="A0A0A8Z5K9"/>
<reference evidence="1" key="1">
    <citation type="submission" date="2014-09" db="EMBL/GenBank/DDBJ databases">
        <authorList>
            <person name="Magalhaes I.L.F."/>
            <person name="Oliveira U."/>
            <person name="Santos F.R."/>
            <person name="Vidigal T.H.D.A."/>
            <person name="Brescovit A.D."/>
            <person name="Santos A.J."/>
        </authorList>
    </citation>
    <scope>NUCLEOTIDE SEQUENCE</scope>
    <source>
        <tissue evidence="1">Shoot tissue taken approximately 20 cm above the soil surface</tissue>
    </source>
</reference>
<evidence type="ECO:0000313" key="1">
    <source>
        <dbReference type="EMBL" id="JAD34086.1"/>
    </source>
</evidence>
<organism evidence="1">
    <name type="scientific">Arundo donax</name>
    <name type="common">Giant reed</name>
    <name type="synonym">Donax arundinaceus</name>
    <dbReference type="NCBI Taxonomy" id="35708"/>
    <lineage>
        <taxon>Eukaryota</taxon>
        <taxon>Viridiplantae</taxon>
        <taxon>Streptophyta</taxon>
        <taxon>Embryophyta</taxon>
        <taxon>Tracheophyta</taxon>
        <taxon>Spermatophyta</taxon>
        <taxon>Magnoliopsida</taxon>
        <taxon>Liliopsida</taxon>
        <taxon>Poales</taxon>
        <taxon>Poaceae</taxon>
        <taxon>PACMAD clade</taxon>
        <taxon>Arundinoideae</taxon>
        <taxon>Arundineae</taxon>
        <taxon>Arundo</taxon>
    </lineage>
</organism>
<proteinExistence type="predicted"/>
<protein>
    <submittedName>
        <fullName evidence="1">Uncharacterized protein</fullName>
    </submittedName>
</protein>
<reference evidence="1" key="2">
    <citation type="journal article" date="2015" name="Data Brief">
        <title>Shoot transcriptome of the giant reed, Arundo donax.</title>
        <authorList>
            <person name="Barrero R.A."/>
            <person name="Guerrero F.D."/>
            <person name="Moolhuijzen P."/>
            <person name="Goolsby J.A."/>
            <person name="Tidwell J."/>
            <person name="Bellgard S.E."/>
            <person name="Bellgard M.I."/>
        </authorList>
    </citation>
    <scope>NUCLEOTIDE SEQUENCE</scope>
    <source>
        <tissue evidence="1">Shoot tissue taken approximately 20 cm above the soil surface</tissue>
    </source>
</reference>